<evidence type="ECO:0000313" key="2">
    <source>
        <dbReference type="EMBL" id="KAK2959632.1"/>
    </source>
</evidence>
<dbReference type="Proteomes" id="UP001281761">
    <property type="component" value="Unassembled WGS sequence"/>
</dbReference>
<keyword evidence="3" id="KW-1185">Reference proteome</keyword>
<evidence type="ECO:0000256" key="1">
    <source>
        <dbReference type="SAM" id="MobiDB-lite"/>
    </source>
</evidence>
<evidence type="ECO:0000313" key="3">
    <source>
        <dbReference type="Proteomes" id="UP001281761"/>
    </source>
</evidence>
<comment type="caution">
    <text evidence="2">The sequence shown here is derived from an EMBL/GenBank/DDBJ whole genome shotgun (WGS) entry which is preliminary data.</text>
</comment>
<protein>
    <submittedName>
        <fullName evidence="2">Uncharacterized protein</fullName>
    </submittedName>
</protein>
<organism evidence="2 3">
    <name type="scientific">Blattamonas nauphoetae</name>
    <dbReference type="NCBI Taxonomy" id="2049346"/>
    <lineage>
        <taxon>Eukaryota</taxon>
        <taxon>Metamonada</taxon>
        <taxon>Preaxostyla</taxon>
        <taxon>Oxymonadida</taxon>
        <taxon>Blattamonas</taxon>
    </lineage>
</organism>
<proteinExistence type="predicted"/>
<name>A0ABQ9Y7D0_9EUKA</name>
<reference evidence="2 3" key="1">
    <citation type="journal article" date="2022" name="bioRxiv">
        <title>Genomics of Preaxostyla Flagellates Illuminates Evolutionary Transitions and the Path Towards Mitochondrial Loss.</title>
        <authorList>
            <person name="Novak L.V.F."/>
            <person name="Treitli S.C."/>
            <person name="Pyrih J."/>
            <person name="Halakuc P."/>
            <person name="Pipaliya S.V."/>
            <person name="Vacek V."/>
            <person name="Brzon O."/>
            <person name="Soukal P."/>
            <person name="Eme L."/>
            <person name="Dacks J.B."/>
            <person name="Karnkowska A."/>
            <person name="Elias M."/>
            <person name="Hampl V."/>
        </authorList>
    </citation>
    <scope>NUCLEOTIDE SEQUENCE [LARGE SCALE GENOMIC DNA]</scope>
    <source>
        <strain evidence="2">NAU3</strain>
        <tissue evidence="2">Gut</tissue>
    </source>
</reference>
<feature type="region of interest" description="Disordered" evidence="1">
    <location>
        <begin position="154"/>
        <end position="178"/>
    </location>
</feature>
<gene>
    <name evidence="2" type="ORF">BLNAU_5410</name>
</gene>
<dbReference type="EMBL" id="JARBJD010000028">
    <property type="protein sequence ID" value="KAK2959632.1"/>
    <property type="molecule type" value="Genomic_DNA"/>
</dbReference>
<sequence>MSGCLLLVLQINLPPFNHQTLFVQTPPSTSPSRSFFHSECSPTELSHLSPSSPLQSISIQQSVIFHSLPPTISQIRFAPKDCHPPPNPSQQTHHFDFFFSSSPLITPIHIHHSHTSSHSLLVQSRKVQSTATSHQSTEHKKIYRQEQVQQSINTKSEEHTISSSIHPNTSAPLSSTPANWKWPSPDEDPVASVQIQIVHVSSAHTIIPSNHSERPPRLPRLFQSSPSHTIPCPIISVHSSVQTWKIL</sequence>
<feature type="compositionally biased region" description="Polar residues" evidence="1">
    <location>
        <begin position="161"/>
        <end position="178"/>
    </location>
</feature>
<accession>A0ABQ9Y7D0</accession>